<sequence length="331" mass="34847">MFVRHWFLIALAAALVTGFFGGELLAPIANSTAFRYSVVAGVLLLMGLPLHPESIVRSVRKPLAWTMAVFINAVCVPLLAAGAALALSSAMSGGLIVAAVIPCTLASASVWTRKAGGDDSVAMMVTVITNLLCFAVAPFWLTVLLGQRIQIDFADQAAKLALLVALPLLLAQVLRRMGCGVWADRNRRQLGTVAQGGILVMVIVGASQTRQRFQASGAEVWDWSDTLLMVAAAVGVHLAAMALGVVAARGLRLAPPQQIAVGIAGSQKTLMVGLQIAIDCGVSMLPMIVYHIGQLLVDTLVAQRWASVQERAAEQDRLAADDGGDHAQPDQ</sequence>
<keyword evidence="1" id="KW-1133">Transmembrane helix</keyword>
<gene>
    <name evidence="2" type="ORF">UC8_52870</name>
</gene>
<dbReference type="InterPro" id="IPR016833">
    <property type="entry name" value="Put_Na-Bile_cotransptr"/>
</dbReference>
<keyword evidence="1" id="KW-0812">Transmembrane</keyword>
<feature type="transmembrane region" description="Helical" evidence="1">
    <location>
        <begin position="269"/>
        <end position="292"/>
    </location>
</feature>
<evidence type="ECO:0000313" key="3">
    <source>
        <dbReference type="Proteomes" id="UP000325286"/>
    </source>
</evidence>
<feature type="transmembrane region" description="Helical" evidence="1">
    <location>
        <begin position="31"/>
        <end position="51"/>
    </location>
</feature>
<evidence type="ECO:0000256" key="1">
    <source>
        <dbReference type="SAM" id="Phobius"/>
    </source>
</evidence>
<dbReference type="Gene3D" id="1.20.1530.20">
    <property type="match status" value="1"/>
</dbReference>
<keyword evidence="3" id="KW-1185">Reference proteome</keyword>
<dbReference type="AlphaFoldDB" id="A0A5B9R8R0"/>
<dbReference type="EMBL" id="CP042914">
    <property type="protein sequence ID" value="QEG43241.1"/>
    <property type="molecule type" value="Genomic_DNA"/>
</dbReference>
<dbReference type="InterPro" id="IPR038770">
    <property type="entry name" value="Na+/solute_symporter_sf"/>
</dbReference>
<feature type="transmembrane region" description="Helical" evidence="1">
    <location>
        <begin position="123"/>
        <end position="145"/>
    </location>
</feature>
<dbReference type="KEGG" id="rul:UC8_52870"/>
<dbReference type="Proteomes" id="UP000325286">
    <property type="component" value="Chromosome"/>
</dbReference>
<feature type="transmembrane region" description="Helical" evidence="1">
    <location>
        <begin position="157"/>
        <end position="178"/>
    </location>
</feature>
<feature type="transmembrane region" description="Helical" evidence="1">
    <location>
        <begin position="190"/>
        <end position="207"/>
    </location>
</feature>
<reference evidence="2 3" key="1">
    <citation type="submission" date="2019-08" db="EMBL/GenBank/DDBJ databases">
        <title>Deep-cultivation of Planctomycetes and their phenomic and genomic characterization uncovers novel biology.</title>
        <authorList>
            <person name="Wiegand S."/>
            <person name="Jogler M."/>
            <person name="Boedeker C."/>
            <person name="Pinto D."/>
            <person name="Vollmers J."/>
            <person name="Rivas-Marin E."/>
            <person name="Kohn T."/>
            <person name="Peeters S.H."/>
            <person name="Heuer A."/>
            <person name="Rast P."/>
            <person name="Oberbeckmann S."/>
            <person name="Bunk B."/>
            <person name="Jeske O."/>
            <person name="Meyerdierks A."/>
            <person name="Storesund J.E."/>
            <person name="Kallscheuer N."/>
            <person name="Luecker S."/>
            <person name="Lage O.M."/>
            <person name="Pohl T."/>
            <person name="Merkel B.J."/>
            <person name="Hornburger P."/>
            <person name="Mueller R.-W."/>
            <person name="Bruemmer F."/>
            <person name="Labrenz M."/>
            <person name="Spormann A.M."/>
            <person name="Op den Camp H."/>
            <person name="Overmann J."/>
            <person name="Amann R."/>
            <person name="Jetten M.S.M."/>
            <person name="Mascher T."/>
            <person name="Medema M.H."/>
            <person name="Devos D.P."/>
            <person name="Kaster A.-K."/>
            <person name="Ovreas L."/>
            <person name="Rohde M."/>
            <person name="Galperin M.Y."/>
            <person name="Jogler C."/>
        </authorList>
    </citation>
    <scope>NUCLEOTIDE SEQUENCE [LARGE SCALE GENOMIC DNA]</scope>
    <source>
        <strain evidence="2 3">UC8</strain>
    </source>
</reference>
<keyword evidence="1" id="KW-0472">Membrane</keyword>
<dbReference type="PANTHER" id="PTHR18640:SF5">
    <property type="entry name" value="SODIUM_BILE ACID COTRANSPORTER 7"/>
    <property type="match status" value="1"/>
</dbReference>
<protein>
    <submittedName>
        <fullName evidence="2">Sodium Bile acid symporter family protein</fullName>
    </submittedName>
</protein>
<proteinExistence type="predicted"/>
<dbReference type="Pfam" id="PF13593">
    <property type="entry name" value="SBF_like"/>
    <property type="match status" value="1"/>
</dbReference>
<organism evidence="2 3">
    <name type="scientific">Roseimaritima ulvae</name>
    <dbReference type="NCBI Taxonomy" id="980254"/>
    <lineage>
        <taxon>Bacteria</taxon>
        <taxon>Pseudomonadati</taxon>
        <taxon>Planctomycetota</taxon>
        <taxon>Planctomycetia</taxon>
        <taxon>Pirellulales</taxon>
        <taxon>Pirellulaceae</taxon>
        <taxon>Roseimaritima</taxon>
    </lineage>
</organism>
<dbReference type="RefSeq" id="WP_162275866.1">
    <property type="nucleotide sequence ID" value="NZ_CP042914.1"/>
</dbReference>
<dbReference type="GO" id="GO:0005886">
    <property type="term" value="C:plasma membrane"/>
    <property type="evidence" value="ECO:0007669"/>
    <property type="project" value="TreeGrafter"/>
</dbReference>
<feature type="transmembrane region" description="Helical" evidence="1">
    <location>
        <begin position="227"/>
        <end position="248"/>
    </location>
</feature>
<dbReference type="PANTHER" id="PTHR18640">
    <property type="entry name" value="SOLUTE CARRIER FAMILY 10 MEMBER 7"/>
    <property type="match status" value="1"/>
</dbReference>
<feature type="transmembrane region" description="Helical" evidence="1">
    <location>
        <begin position="63"/>
        <end position="87"/>
    </location>
</feature>
<evidence type="ECO:0000313" key="2">
    <source>
        <dbReference type="EMBL" id="QEG43241.1"/>
    </source>
</evidence>
<name>A0A5B9R8R0_9BACT</name>
<accession>A0A5B9R8R0</accession>
<feature type="transmembrane region" description="Helical" evidence="1">
    <location>
        <begin position="93"/>
        <end position="111"/>
    </location>
</feature>